<dbReference type="Gene3D" id="1.20.1050.40">
    <property type="entry name" value="Endopeptidase. Chain P, domain 1"/>
    <property type="match status" value="1"/>
</dbReference>
<evidence type="ECO:0000256" key="3">
    <source>
        <dbReference type="ARBA" id="ARBA00022723"/>
    </source>
</evidence>
<evidence type="ECO:0000256" key="4">
    <source>
        <dbReference type="ARBA" id="ARBA00022801"/>
    </source>
</evidence>
<comment type="caution">
    <text evidence="9">The sequence shown here is derived from an EMBL/GenBank/DDBJ whole genome shotgun (WGS) entry which is preliminary data.</text>
</comment>
<accession>A0ABT8KIQ7</accession>
<keyword evidence="6 7" id="KW-0482">Metalloprotease</keyword>
<dbReference type="Proteomes" id="UP001172082">
    <property type="component" value="Unassembled WGS sequence"/>
</dbReference>
<organism evidence="9 10">
    <name type="scientific">Splendidivirga corallicola</name>
    <dbReference type="NCBI Taxonomy" id="3051826"/>
    <lineage>
        <taxon>Bacteria</taxon>
        <taxon>Pseudomonadati</taxon>
        <taxon>Bacteroidota</taxon>
        <taxon>Cytophagia</taxon>
        <taxon>Cytophagales</taxon>
        <taxon>Splendidivirgaceae</taxon>
        <taxon>Splendidivirga</taxon>
    </lineage>
</organism>
<comment type="similarity">
    <text evidence="1 7">Belongs to the peptidase M3 family.</text>
</comment>
<evidence type="ECO:0000256" key="5">
    <source>
        <dbReference type="ARBA" id="ARBA00022833"/>
    </source>
</evidence>
<keyword evidence="2 7" id="KW-0645">Protease</keyword>
<dbReference type="InterPro" id="IPR024079">
    <property type="entry name" value="MetalloPept_cat_dom_sf"/>
</dbReference>
<proteinExistence type="inferred from homology"/>
<dbReference type="CDD" id="cd06456">
    <property type="entry name" value="M3A_DCP"/>
    <property type="match status" value="1"/>
</dbReference>
<keyword evidence="5 7" id="KW-0862">Zinc</keyword>
<keyword evidence="3 7" id="KW-0479">Metal-binding</keyword>
<dbReference type="InterPro" id="IPR001567">
    <property type="entry name" value="Pept_M3A_M3B_dom"/>
</dbReference>
<evidence type="ECO:0000256" key="6">
    <source>
        <dbReference type="ARBA" id="ARBA00023049"/>
    </source>
</evidence>
<dbReference type="SUPFAM" id="SSF55486">
    <property type="entry name" value="Metalloproteases ('zincins'), catalytic domain"/>
    <property type="match status" value="1"/>
</dbReference>
<dbReference type="InterPro" id="IPR024077">
    <property type="entry name" value="Neurolysin/TOP_dom2"/>
</dbReference>
<dbReference type="EMBL" id="JAUJEA010000001">
    <property type="protein sequence ID" value="MDN5200592.1"/>
    <property type="molecule type" value="Genomic_DNA"/>
</dbReference>
<dbReference type="InterPro" id="IPR024080">
    <property type="entry name" value="Neurolysin/TOP_N"/>
</dbReference>
<evidence type="ECO:0000256" key="7">
    <source>
        <dbReference type="RuleBase" id="RU003435"/>
    </source>
</evidence>
<dbReference type="EC" id="3.4.24.-" evidence="9"/>
<evidence type="ECO:0000256" key="2">
    <source>
        <dbReference type="ARBA" id="ARBA00022670"/>
    </source>
</evidence>
<dbReference type="Gene3D" id="3.40.390.10">
    <property type="entry name" value="Collagenase (Catalytic Domain)"/>
    <property type="match status" value="1"/>
</dbReference>
<dbReference type="RefSeq" id="WP_346750615.1">
    <property type="nucleotide sequence ID" value="NZ_JAUJEA010000001.1"/>
</dbReference>
<dbReference type="PANTHER" id="PTHR43660:SF1">
    <property type="entry name" value="DIPEPTIDYL CARBOXYPEPTIDASE"/>
    <property type="match status" value="1"/>
</dbReference>
<dbReference type="GO" id="GO:0016787">
    <property type="term" value="F:hydrolase activity"/>
    <property type="evidence" value="ECO:0007669"/>
    <property type="project" value="UniProtKB-KW"/>
</dbReference>
<keyword evidence="4 7" id="KW-0378">Hydrolase</keyword>
<feature type="domain" description="Peptidase M3A/M3B catalytic" evidence="8">
    <location>
        <begin position="226"/>
        <end position="674"/>
    </location>
</feature>
<name>A0ABT8KIQ7_9BACT</name>
<reference evidence="9" key="1">
    <citation type="submission" date="2023-06" db="EMBL/GenBank/DDBJ databases">
        <title>Genomic of Parafulvivirga corallium.</title>
        <authorList>
            <person name="Wang G."/>
        </authorList>
    </citation>
    <scope>NUCLEOTIDE SEQUENCE</scope>
    <source>
        <strain evidence="9">BMA10</strain>
    </source>
</reference>
<evidence type="ECO:0000313" key="9">
    <source>
        <dbReference type="EMBL" id="MDN5200592.1"/>
    </source>
</evidence>
<comment type="cofactor">
    <cofactor evidence="7">
        <name>Zn(2+)</name>
        <dbReference type="ChEBI" id="CHEBI:29105"/>
    </cofactor>
    <text evidence="7">Binds 1 zinc ion.</text>
</comment>
<dbReference type="Pfam" id="PF01432">
    <property type="entry name" value="Peptidase_M3"/>
    <property type="match status" value="1"/>
</dbReference>
<keyword evidence="10" id="KW-1185">Reference proteome</keyword>
<evidence type="ECO:0000259" key="8">
    <source>
        <dbReference type="Pfam" id="PF01432"/>
    </source>
</evidence>
<dbReference type="InterPro" id="IPR034005">
    <property type="entry name" value="M3A_DCP"/>
</dbReference>
<sequence length="687" mass="78988">MNPLLEKFNTPYETAPFDKIKNEHYLPAIKEAIALAKKEIQDIKENNEASTFENSIEALERSGELVGKISTIFFNLNSAETNDEIQKLAQEISPLLTEYSNDIKLDGELFNKVKTVYEQTDAEKLSPEERTLLEKTYKGFVRNGANLSSEDKQKLREIDVEISKLSLTFGEHVLAETNEYELVIENQEDLKGLPESAIEAAAMVAKSKGKEGQWVITLDYPSYVPFMTYAENRQLRETLFRAFSSRAFKEGEYNNEDIIKKIVSLRHQRAMLLGYNSHAHFILEERMAKSPQKVIGFLDEILSKAKTVAREELQEVSEYARSIGGPDELQRWDYSFYSEKLKKEKFSIEDEILKPYFKLENVIEGVFQIAEKLYGLRFEENKDIPVYHSEVTAYEVKDQNDDHVAIFYADFFPRPGKRNGAWMTSYRGQRLIDGQNERPHISIVCNFTKPTETKPSLLTFNEVTTLFHEFGHALHGMLANGKYESLSGTNVFWDFVELPSQILENWCYEKECLDLFAVHYETDQKIPEDFIRRIKESSNFMEGLATLRQLGFGKLDMAWHDGDPVDIEDVEAFENEILQETNLFPELSGVNMSCSFGHIFQGGYSAGYYSYKWAEVLDADAFEYFKTKGIFNKDVANAFKDNILSAGGREHPMILYKRFRGQEPSIEPLLRRAGIIKDNAQEAIVSE</sequence>
<gene>
    <name evidence="9" type="ORF">QQ008_04445</name>
</gene>
<evidence type="ECO:0000256" key="1">
    <source>
        <dbReference type="ARBA" id="ARBA00006040"/>
    </source>
</evidence>
<dbReference type="PANTHER" id="PTHR43660">
    <property type="entry name" value="DIPEPTIDYL CARBOXYPEPTIDASE"/>
    <property type="match status" value="1"/>
</dbReference>
<evidence type="ECO:0000313" key="10">
    <source>
        <dbReference type="Proteomes" id="UP001172082"/>
    </source>
</evidence>
<dbReference type="Gene3D" id="1.10.1370.10">
    <property type="entry name" value="Neurolysin, domain 3"/>
    <property type="match status" value="1"/>
</dbReference>
<protein>
    <submittedName>
        <fullName evidence="9">M3 family metallopeptidase</fullName>
        <ecNumber evidence="9">3.4.24.-</ecNumber>
    </submittedName>
</protein>
<dbReference type="InterPro" id="IPR045090">
    <property type="entry name" value="Pept_M3A_M3B"/>
</dbReference>